<reference evidence="1" key="1">
    <citation type="submission" date="2023-06" db="EMBL/GenBank/DDBJ databases">
        <title>Egi l300058.</title>
        <authorList>
            <person name="Gao L."/>
            <person name="Fang B.-Z."/>
            <person name="Li W.-J."/>
        </authorList>
    </citation>
    <scope>NUCLEOTIDE SEQUENCE</scope>
    <source>
        <strain evidence="1">EGI L300058</strain>
    </source>
</reference>
<evidence type="ECO:0000313" key="1">
    <source>
        <dbReference type="EMBL" id="MDN4480166.1"/>
    </source>
</evidence>
<proteinExistence type="predicted"/>
<name>A0ABT8GGU8_9MICO</name>
<dbReference type="Proteomes" id="UP001172708">
    <property type="component" value="Unassembled WGS sequence"/>
</dbReference>
<evidence type="ECO:0000313" key="2">
    <source>
        <dbReference type="Proteomes" id="UP001172708"/>
    </source>
</evidence>
<comment type="caution">
    <text evidence="1">The sequence shown here is derived from an EMBL/GenBank/DDBJ whole genome shotgun (WGS) entry which is preliminary data.</text>
</comment>
<dbReference type="RefSeq" id="WP_301141497.1">
    <property type="nucleotide sequence ID" value="NZ_JAUHQA010000001.1"/>
</dbReference>
<keyword evidence="2" id="KW-1185">Reference proteome</keyword>
<accession>A0ABT8GGU8</accession>
<dbReference type="EMBL" id="JAUHQA010000001">
    <property type="protein sequence ID" value="MDN4480166.1"/>
    <property type="molecule type" value="Genomic_DNA"/>
</dbReference>
<gene>
    <name evidence="1" type="ORF">QQX02_04420</name>
</gene>
<sequence length="192" mass="20057">MIESRIPHPVAADGLTGGALWRRQALRVVHSAPVGAGHSAVPGVSPATGHVRIRPDRTFAQHGLLGRPHTLVVTVGVEHWDVEHGGASGIDVTFDVPAACLAHDSASAAGWCEPAEGWSFTIMALDDRATVALTHHGRVPAGGLAEATFQLTLAERAELTDGLTLRMWSRTPGAGQPSQSSAVTIPVDRLAL</sequence>
<organism evidence="1 2">
    <name type="scientific">Demequina muriae</name>
    <dbReference type="NCBI Taxonomy" id="3051664"/>
    <lineage>
        <taxon>Bacteria</taxon>
        <taxon>Bacillati</taxon>
        <taxon>Actinomycetota</taxon>
        <taxon>Actinomycetes</taxon>
        <taxon>Micrococcales</taxon>
        <taxon>Demequinaceae</taxon>
        <taxon>Demequina</taxon>
    </lineage>
</organism>
<protein>
    <submittedName>
        <fullName evidence="1">Uncharacterized protein</fullName>
    </submittedName>
</protein>